<keyword evidence="1" id="KW-0812">Transmembrane</keyword>
<organism evidence="2 3">
    <name type="scientific">Nocardia cyriacigeorgica</name>
    <dbReference type="NCBI Taxonomy" id="135487"/>
    <lineage>
        <taxon>Bacteria</taxon>
        <taxon>Bacillati</taxon>
        <taxon>Actinomycetota</taxon>
        <taxon>Actinomycetes</taxon>
        <taxon>Mycobacteriales</taxon>
        <taxon>Nocardiaceae</taxon>
        <taxon>Nocardia</taxon>
    </lineage>
</organism>
<dbReference type="AlphaFoldDB" id="A0A6P1DHM6"/>
<keyword evidence="1" id="KW-0472">Membrane</keyword>
<evidence type="ECO:0000256" key="1">
    <source>
        <dbReference type="SAM" id="Phobius"/>
    </source>
</evidence>
<accession>A0A6P1DHM6</accession>
<dbReference type="Proteomes" id="UP000468928">
    <property type="component" value="Unassembled WGS sequence"/>
</dbReference>
<gene>
    <name evidence="2" type="ORF">GV789_26220</name>
</gene>
<dbReference type="EMBL" id="JAAGUZ010000108">
    <property type="protein sequence ID" value="NEW47902.1"/>
    <property type="molecule type" value="Genomic_DNA"/>
</dbReference>
<protein>
    <submittedName>
        <fullName evidence="2">TIGR02206 family membrane protein</fullName>
    </submittedName>
</protein>
<name>A0A6P1DHM6_9NOCA</name>
<feature type="transmembrane region" description="Helical" evidence="1">
    <location>
        <begin position="7"/>
        <end position="26"/>
    </location>
</feature>
<evidence type="ECO:0000313" key="2">
    <source>
        <dbReference type="EMBL" id="NEW47902.1"/>
    </source>
</evidence>
<evidence type="ECO:0000313" key="3">
    <source>
        <dbReference type="Proteomes" id="UP000468928"/>
    </source>
</evidence>
<keyword evidence="1" id="KW-1133">Transmembrane helix</keyword>
<proteinExistence type="predicted"/>
<sequence>DFPHYEYLGFWAIHLLVVWAAIYLTWGW</sequence>
<reference evidence="2 3" key="1">
    <citation type="submission" date="2020-01" db="EMBL/GenBank/DDBJ databases">
        <title>Genetics and antimicrobial susceptibilities of Nocardia species isolated from the soil; a comparison with species isolated from humans.</title>
        <authorList>
            <person name="Carrasco G."/>
            <person name="Monzon S."/>
            <person name="Sansegundo M."/>
            <person name="Garcia E."/>
            <person name="Garrido N."/>
            <person name="Medina M.J."/>
            <person name="Villalon P."/>
            <person name="Ramirez-Arocha A.C."/>
            <person name="Jimenez P."/>
            <person name="Cuesta I."/>
            <person name="Valdezate S."/>
        </authorList>
    </citation>
    <scope>NUCLEOTIDE SEQUENCE [LARGE SCALE GENOMIC DNA]</scope>
    <source>
        <strain evidence="2 3">CNM20110639</strain>
    </source>
</reference>
<feature type="non-terminal residue" evidence="2">
    <location>
        <position position="1"/>
    </location>
</feature>
<dbReference type="Pfam" id="PF14808">
    <property type="entry name" value="TMEM164"/>
    <property type="match status" value="1"/>
</dbReference>
<comment type="caution">
    <text evidence="2">The sequence shown here is derived from an EMBL/GenBank/DDBJ whole genome shotgun (WGS) entry which is preliminary data.</text>
</comment>